<dbReference type="GO" id="GO:0008237">
    <property type="term" value="F:metallopeptidase activity"/>
    <property type="evidence" value="ECO:0007669"/>
    <property type="project" value="UniProtKB-KW"/>
</dbReference>
<evidence type="ECO:0000256" key="1">
    <source>
        <dbReference type="ARBA" id="ARBA00001947"/>
    </source>
</evidence>
<reference evidence="15 16" key="1">
    <citation type="journal article" date="2020" name="Front. Microbiol.">
        <title>Single-cell genomics of novel Actinobacteria with the Wood-Ljungdahl pathway discovered in a serpentinizing system.</title>
        <authorList>
            <person name="Merino N."/>
            <person name="Kawai M."/>
            <person name="Boyd E.S."/>
            <person name="Colman D.R."/>
            <person name="McGlynn S.E."/>
            <person name="Nealson K.H."/>
            <person name="Kurokawa K."/>
            <person name="Hongoh Y."/>
        </authorList>
    </citation>
    <scope>NUCLEOTIDE SEQUENCE [LARGE SCALE GENOMIC DNA]</scope>
    <source>
        <strain evidence="15 16">S06</strain>
    </source>
</reference>
<keyword evidence="5" id="KW-0645">Protease</keyword>
<comment type="cofactor">
    <cofactor evidence="1">
        <name>Zn(2+)</name>
        <dbReference type="ChEBI" id="CHEBI:29105"/>
    </cofactor>
</comment>
<evidence type="ECO:0000259" key="14">
    <source>
        <dbReference type="Pfam" id="PF02163"/>
    </source>
</evidence>
<evidence type="ECO:0000256" key="7">
    <source>
        <dbReference type="ARBA" id="ARBA00022723"/>
    </source>
</evidence>
<feature type="transmembrane region" description="Helical" evidence="13">
    <location>
        <begin position="55"/>
        <end position="77"/>
    </location>
</feature>
<evidence type="ECO:0000256" key="2">
    <source>
        <dbReference type="ARBA" id="ARBA00004651"/>
    </source>
</evidence>
<feature type="transmembrane region" description="Helical" evidence="13">
    <location>
        <begin position="141"/>
        <end position="162"/>
    </location>
</feature>
<organism evidence="15 16">
    <name type="scientific">Candidatus Hakubella thermalkaliphila</name>
    <dbReference type="NCBI Taxonomy" id="2754717"/>
    <lineage>
        <taxon>Bacteria</taxon>
        <taxon>Bacillati</taxon>
        <taxon>Actinomycetota</taxon>
        <taxon>Actinomycetota incertae sedis</taxon>
        <taxon>Candidatus Hakubellales</taxon>
        <taxon>Candidatus Hakubellaceae</taxon>
        <taxon>Candidatus Hakubella</taxon>
    </lineage>
</organism>
<sequence length="229" mass="25338">MIDGLTHLILRAVIILPGLILGVVLHEVAHGYVAYRFGDPTAKNMGRLTLNPIPHLDLFGSVILPLLLLLSGSRILFGMAKPVPINPYFFRDFRRGLRYVGLAGPLANILVALIVGNVLGLAINILANFSNLGLAGQSVNILYQMTMAAVSINIFLALFNLIPIPPLDGSRIVASFLSYQDIDRYFSVERYGILIIFGLFFFFSPIFWAIISPFFNLLSTASTLWRFLL</sequence>
<comment type="caution">
    <text evidence="15">The sequence shown here is derived from an EMBL/GenBank/DDBJ whole genome shotgun (WGS) entry which is preliminary data.</text>
</comment>
<dbReference type="CDD" id="cd06158">
    <property type="entry name" value="S2P-M50_like_1"/>
    <property type="match status" value="1"/>
</dbReference>
<accession>A0A6V8NPH7</accession>
<keyword evidence="8" id="KW-0378">Hydrolase</keyword>
<keyword evidence="12 13" id="KW-0472">Membrane</keyword>
<dbReference type="InterPro" id="IPR044537">
    <property type="entry name" value="Rip2-like"/>
</dbReference>
<evidence type="ECO:0000313" key="15">
    <source>
        <dbReference type="EMBL" id="GFP21171.1"/>
    </source>
</evidence>
<dbReference type="InterPro" id="IPR052348">
    <property type="entry name" value="Metallopeptidase_M50B"/>
</dbReference>
<feature type="transmembrane region" description="Helical" evidence="13">
    <location>
        <begin position="12"/>
        <end position="35"/>
    </location>
</feature>
<evidence type="ECO:0000256" key="8">
    <source>
        <dbReference type="ARBA" id="ARBA00022801"/>
    </source>
</evidence>
<protein>
    <recommendedName>
        <fullName evidence="14">Peptidase M50 domain-containing protein</fullName>
    </recommendedName>
</protein>
<evidence type="ECO:0000256" key="9">
    <source>
        <dbReference type="ARBA" id="ARBA00022833"/>
    </source>
</evidence>
<dbReference type="Proteomes" id="UP000580051">
    <property type="component" value="Unassembled WGS sequence"/>
</dbReference>
<gene>
    <name evidence="15" type="ORF">HKBW3S06_00397</name>
</gene>
<evidence type="ECO:0000256" key="11">
    <source>
        <dbReference type="ARBA" id="ARBA00023049"/>
    </source>
</evidence>
<dbReference type="Pfam" id="PF02163">
    <property type="entry name" value="Peptidase_M50"/>
    <property type="match status" value="1"/>
</dbReference>
<evidence type="ECO:0000313" key="16">
    <source>
        <dbReference type="Proteomes" id="UP000580051"/>
    </source>
</evidence>
<keyword evidence="10 13" id="KW-1133">Transmembrane helix</keyword>
<keyword evidence="4" id="KW-1003">Cell membrane</keyword>
<dbReference type="GO" id="GO:0005886">
    <property type="term" value="C:plasma membrane"/>
    <property type="evidence" value="ECO:0007669"/>
    <property type="project" value="UniProtKB-SubCell"/>
</dbReference>
<keyword evidence="9" id="KW-0862">Zinc</keyword>
<evidence type="ECO:0000256" key="5">
    <source>
        <dbReference type="ARBA" id="ARBA00022670"/>
    </source>
</evidence>
<comment type="subcellular location">
    <subcellularLocation>
        <location evidence="2">Cell membrane</location>
        <topology evidence="2">Multi-pass membrane protein</topology>
    </subcellularLocation>
</comment>
<dbReference type="EMBL" id="BLRV01000023">
    <property type="protein sequence ID" value="GFP21171.1"/>
    <property type="molecule type" value="Genomic_DNA"/>
</dbReference>
<dbReference type="PANTHER" id="PTHR35864">
    <property type="entry name" value="ZINC METALLOPROTEASE MJ0611-RELATED"/>
    <property type="match status" value="1"/>
</dbReference>
<dbReference type="AlphaFoldDB" id="A0A6V8NPH7"/>
<name>A0A6V8NPH7_9ACTN</name>
<dbReference type="InterPro" id="IPR008915">
    <property type="entry name" value="Peptidase_M50"/>
</dbReference>
<keyword evidence="6 13" id="KW-0812">Transmembrane</keyword>
<evidence type="ECO:0000256" key="6">
    <source>
        <dbReference type="ARBA" id="ARBA00022692"/>
    </source>
</evidence>
<dbReference type="PANTHER" id="PTHR35864:SF1">
    <property type="entry name" value="ZINC METALLOPROTEASE YWHC-RELATED"/>
    <property type="match status" value="1"/>
</dbReference>
<keyword evidence="7" id="KW-0479">Metal-binding</keyword>
<evidence type="ECO:0000256" key="10">
    <source>
        <dbReference type="ARBA" id="ARBA00022989"/>
    </source>
</evidence>
<dbReference type="RefSeq" id="WP_176226306.1">
    <property type="nucleotide sequence ID" value="NZ_BLRV01000023.1"/>
</dbReference>
<evidence type="ECO:0000256" key="13">
    <source>
        <dbReference type="SAM" id="Phobius"/>
    </source>
</evidence>
<feature type="domain" description="Peptidase M50" evidence="14">
    <location>
        <begin position="18"/>
        <end position="178"/>
    </location>
</feature>
<dbReference type="GO" id="GO:0046872">
    <property type="term" value="F:metal ion binding"/>
    <property type="evidence" value="ECO:0007669"/>
    <property type="project" value="UniProtKB-KW"/>
</dbReference>
<comment type="similarity">
    <text evidence="3">Belongs to the peptidase M50B family.</text>
</comment>
<dbReference type="GO" id="GO:0006508">
    <property type="term" value="P:proteolysis"/>
    <property type="evidence" value="ECO:0007669"/>
    <property type="project" value="UniProtKB-KW"/>
</dbReference>
<keyword evidence="11" id="KW-0482">Metalloprotease</keyword>
<feature type="transmembrane region" description="Helical" evidence="13">
    <location>
        <begin position="97"/>
        <end position="129"/>
    </location>
</feature>
<evidence type="ECO:0000256" key="12">
    <source>
        <dbReference type="ARBA" id="ARBA00023136"/>
    </source>
</evidence>
<evidence type="ECO:0000256" key="4">
    <source>
        <dbReference type="ARBA" id="ARBA00022475"/>
    </source>
</evidence>
<feature type="transmembrane region" description="Helical" evidence="13">
    <location>
        <begin position="191"/>
        <end position="211"/>
    </location>
</feature>
<evidence type="ECO:0000256" key="3">
    <source>
        <dbReference type="ARBA" id="ARBA00007931"/>
    </source>
</evidence>
<proteinExistence type="inferred from homology"/>